<organism evidence="2">
    <name type="scientific">marine sediment metagenome</name>
    <dbReference type="NCBI Taxonomy" id="412755"/>
    <lineage>
        <taxon>unclassified sequences</taxon>
        <taxon>metagenomes</taxon>
        <taxon>ecological metagenomes</taxon>
    </lineage>
</organism>
<gene>
    <name evidence="2" type="ORF">LCGC14_2152320</name>
</gene>
<feature type="transmembrane region" description="Helical" evidence="1">
    <location>
        <begin position="12"/>
        <end position="34"/>
    </location>
</feature>
<comment type="caution">
    <text evidence="2">The sequence shown here is derived from an EMBL/GenBank/DDBJ whole genome shotgun (WGS) entry which is preliminary data.</text>
</comment>
<dbReference type="EMBL" id="LAZR01027447">
    <property type="protein sequence ID" value="KKL65706.1"/>
    <property type="molecule type" value="Genomic_DNA"/>
</dbReference>
<keyword evidence="1" id="KW-0472">Membrane</keyword>
<keyword evidence="1" id="KW-0812">Transmembrane</keyword>
<proteinExistence type="predicted"/>
<evidence type="ECO:0000313" key="2">
    <source>
        <dbReference type="EMBL" id="KKL65706.1"/>
    </source>
</evidence>
<evidence type="ECO:0000256" key="1">
    <source>
        <dbReference type="SAM" id="Phobius"/>
    </source>
</evidence>
<accession>A0A0F9EHD3</accession>
<dbReference type="AlphaFoldDB" id="A0A0F9EHD3"/>
<keyword evidence="1" id="KW-1133">Transmembrane helix</keyword>
<reference evidence="2" key="1">
    <citation type="journal article" date="2015" name="Nature">
        <title>Complex archaea that bridge the gap between prokaryotes and eukaryotes.</title>
        <authorList>
            <person name="Spang A."/>
            <person name="Saw J.H."/>
            <person name="Jorgensen S.L."/>
            <person name="Zaremba-Niedzwiedzka K."/>
            <person name="Martijn J."/>
            <person name="Lind A.E."/>
            <person name="van Eijk R."/>
            <person name="Schleper C."/>
            <person name="Guy L."/>
            <person name="Ettema T.J."/>
        </authorList>
    </citation>
    <scope>NUCLEOTIDE SEQUENCE</scope>
</reference>
<name>A0A0F9EHD3_9ZZZZ</name>
<protein>
    <submittedName>
        <fullName evidence="2">Uncharacterized protein</fullName>
    </submittedName>
</protein>
<sequence>MKAIVDFSIFGFGIYTAICMIVGIFLGLFIAGAFR</sequence>